<name>A0A0M4LEY7_9GAMM</name>
<keyword evidence="2" id="KW-1185">Reference proteome</keyword>
<dbReference type="RefSeq" id="WP_053820105.1">
    <property type="nucleotide sequence ID" value="NZ_CP006911.1"/>
</dbReference>
<sequence length="99" mass="11755">MSENIILILLLLIAFFLYSSWRKKNDSDTMSIELSNLEEGLKSLKNWVEITEKSNKTIAKKLAEAKRYNKYLYLSREHHMFDVLDEFLKQAPNLEKDEQ</sequence>
<dbReference type="EMBL" id="CP006911">
    <property type="protein sequence ID" value="ALE02694.1"/>
    <property type="molecule type" value="Genomic_DNA"/>
</dbReference>
<organism evidence="1 2">
    <name type="scientific">Candidatus Pseudothioglobus singularis PS1</name>
    <dbReference type="NCBI Taxonomy" id="1125411"/>
    <lineage>
        <taxon>Bacteria</taxon>
        <taxon>Pseudomonadati</taxon>
        <taxon>Pseudomonadota</taxon>
        <taxon>Gammaproteobacteria</taxon>
        <taxon>Candidatus Pseudothioglobaceae</taxon>
        <taxon>Candidatus Pseudothioglobus</taxon>
    </lineage>
</organism>
<proteinExistence type="predicted"/>
<dbReference type="Proteomes" id="UP000068905">
    <property type="component" value="Chromosome"/>
</dbReference>
<dbReference type="STRING" id="1125411.W908_04540"/>
<protein>
    <submittedName>
        <fullName evidence="1">Uncharacterized protein</fullName>
    </submittedName>
</protein>
<evidence type="ECO:0000313" key="1">
    <source>
        <dbReference type="EMBL" id="ALE02694.1"/>
    </source>
</evidence>
<gene>
    <name evidence="1" type="ORF">W908_04540</name>
</gene>
<reference evidence="1 2" key="1">
    <citation type="journal article" date="2015" name="Genome Announc.">
        <title>Genome Sequence of 'Candidatus Thioglobus singularis' Strain PS1, a Mixotroph from the SUP05 Clade of Marine Gammaproteobacteria.</title>
        <authorList>
            <person name="Marshall K.T."/>
            <person name="Morris R.M."/>
        </authorList>
    </citation>
    <scope>NUCLEOTIDE SEQUENCE [LARGE SCALE GENOMIC DNA]</scope>
    <source>
        <strain evidence="1 2">PS1</strain>
    </source>
</reference>
<accession>A0A0M4LEY7</accession>
<evidence type="ECO:0000313" key="2">
    <source>
        <dbReference type="Proteomes" id="UP000068905"/>
    </source>
</evidence>
<dbReference type="AlphaFoldDB" id="A0A0M4LEY7"/>
<dbReference type="KEGG" id="tsn:W908_04540"/>